<keyword evidence="7" id="KW-0812">Transmembrane</keyword>
<dbReference type="InterPro" id="IPR014782">
    <property type="entry name" value="Peptidase_M1_dom"/>
</dbReference>
<keyword evidence="3 7" id="KW-0479">Metal-binding</keyword>
<evidence type="ECO:0000256" key="3">
    <source>
        <dbReference type="ARBA" id="ARBA00022723"/>
    </source>
</evidence>
<feature type="compositionally biased region" description="Low complexity" evidence="8">
    <location>
        <begin position="53"/>
        <end position="68"/>
    </location>
</feature>
<feature type="domain" description="ERAP1-like C-terminal" evidence="10">
    <location>
        <begin position="625"/>
        <end position="941"/>
    </location>
</feature>
<proteinExistence type="inferred from homology"/>
<keyword evidence="2 7" id="KW-0645">Protease</keyword>
<organism evidence="12 13">
    <name type="scientific">Clavelina lepadiformis</name>
    <name type="common">Light-bulb sea squirt</name>
    <name type="synonym">Ascidia lepadiformis</name>
    <dbReference type="NCBI Taxonomy" id="159417"/>
    <lineage>
        <taxon>Eukaryota</taxon>
        <taxon>Metazoa</taxon>
        <taxon>Chordata</taxon>
        <taxon>Tunicata</taxon>
        <taxon>Ascidiacea</taxon>
        <taxon>Aplousobranchia</taxon>
        <taxon>Clavelinidae</taxon>
        <taxon>Clavelina</taxon>
    </lineage>
</organism>
<keyword evidence="7" id="KW-0472">Membrane</keyword>
<dbReference type="InterPro" id="IPR042097">
    <property type="entry name" value="Aminopeptidase_N-like_N_sf"/>
</dbReference>
<dbReference type="SUPFAM" id="SSF63737">
    <property type="entry name" value="Leukotriene A4 hydrolase N-terminal domain"/>
    <property type="match status" value="1"/>
</dbReference>
<dbReference type="EMBL" id="CAWYQH010000013">
    <property type="protein sequence ID" value="CAK8674730.1"/>
    <property type="molecule type" value="Genomic_DNA"/>
</dbReference>
<dbReference type="PRINTS" id="PR00756">
    <property type="entry name" value="ALADIPTASE"/>
</dbReference>
<dbReference type="PANTHER" id="PTHR11533:SF301">
    <property type="entry name" value="AMINOPEPTIDASE"/>
    <property type="match status" value="1"/>
</dbReference>
<evidence type="ECO:0000313" key="13">
    <source>
        <dbReference type="Proteomes" id="UP001642483"/>
    </source>
</evidence>
<evidence type="ECO:0000313" key="12">
    <source>
        <dbReference type="EMBL" id="CAK8674730.1"/>
    </source>
</evidence>
<comment type="caution">
    <text evidence="12">The sequence shown here is derived from an EMBL/GenBank/DDBJ whole genome shotgun (WGS) entry which is preliminary data.</text>
</comment>
<evidence type="ECO:0000256" key="7">
    <source>
        <dbReference type="RuleBase" id="RU364040"/>
    </source>
</evidence>
<dbReference type="SUPFAM" id="SSF55486">
    <property type="entry name" value="Metalloproteases ('zincins'), catalytic domain"/>
    <property type="match status" value="1"/>
</dbReference>
<keyword evidence="13" id="KW-1185">Reference proteome</keyword>
<dbReference type="InterPro" id="IPR001930">
    <property type="entry name" value="Peptidase_M1"/>
</dbReference>
<dbReference type="Proteomes" id="UP001642483">
    <property type="component" value="Unassembled WGS sequence"/>
</dbReference>
<dbReference type="InterPro" id="IPR050344">
    <property type="entry name" value="Peptidase_M1_aminopeptidases"/>
</dbReference>
<protein>
    <recommendedName>
        <fullName evidence="7">Aminopeptidase</fullName>
        <ecNumber evidence="7">3.4.11.-</ecNumber>
    </recommendedName>
</protein>
<feature type="transmembrane region" description="Helical" evidence="7">
    <location>
        <begin position="17"/>
        <end position="39"/>
    </location>
</feature>
<keyword evidence="5 7" id="KW-0862">Zinc</keyword>
<dbReference type="Pfam" id="PF11838">
    <property type="entry name" value="ERAP1_C"/>
    <property type="match status" value="1"/>
</dbReference>
<reference evidence="12 13" key="1">
    <citation type="submission" date="2024-02" db="EMBL/GenBank/DDBJ databases">
        <authorList>
            <person name="Daric V."/>
            <person name="Darras S."/>
        </authorList>
    </citation>
    <scope>NUCLEOTIDE SEQUENCE [LARGE SCALE GENOMIC DNA]</scope>
</reference>
<evidence type="ECO:0000259" key="9">
    <source>
        <dbReference type="Pfam" id="PF01433"/>
    </source>
</evidence>
<evidence type="ECO:0000256" key="6">
    <source>
        <dbReference type="ARBA" id="ARBA00023049"/>
    </source>
</evidence>
<evidence type="ECO:0000259" key="11">
    <source>
        <dbReference type="Pfam" id="PF17900"/>
    </source>
</evidence>
<dbReference type="InterPro" id="IPR024571">
    <property type="entry name" value="ERAP1-like_C_dom"/>
</dbReference>
<dbReference type="EC" id="3.4.11.-" evidence="7"/>
<dbReference type="Gene3D" id="1.10.390.10">
    <property type="entry name" value="Neutral Protease Domain 2"/>
    <property type="match status" value="1"/>
</dbReference>
<keyword evidence="7" id="KW-0031">Aminopeptidase</keyword>
<evidence type="ECO:0000256" key="2">
    <source>
        <dbReference type="ARBA" id="ARBA00022670"/>
    </source>
</evidence>
<dbReference type="PANTHER" id="PTHR11533">
    <property type="entry name" value="PROTEASE M1 ZINC METALLOPROTEASE"/>
    <property type="match status" value="1"/>
</dbReference>
<dbReference type="Pfam" id="PF17900">
    <property type="entry name" value="Peptidase_M1_N"/>
    <property type="match status" value="1"/>
</dbReference>
<dbReference type="InterPro" id="IPR034016">
    <property type="entry name" value="M1_APN-typ"/>
</dbReference>
<evidence type="ECO:0000256" key="1">
    <source>
        <dbReference type="ARBA" id="ARBA00010136"/>
    </source>
</evidence>
<name>A0ABP0F8H6_CLALP</name>
<dbReference type="Gene3D" id="1.25.50.20">
    <property type="match status" value="1"/>
</dbReference>
<dbReference type="InterPro" id="IPR045357">
    <property type="entry name" value="Aminopeptidase_N-like_N"/>
</dbReference>
<evidence type="ECO:0000256" key="8">
    <source>
        <dbReference type="SAM" id="MobiDB-lite"/>
    </source>
</evidence>
<feature type="domain" description="Aminopeptidase N-like N-terminal" evidence="11">
    <location>
        <begin position="89"/>
        <end position="278"/>
    </location>
</feature>
<dbReference type="CDD" id="cd09601">
    <property type="entry name" value="M1_APN-Q_like"/>
    <property type="match status" value="1"/>
</dbReference>
<gene>
    <name evidence="12" type="ORF">CVLEPA_LOCUS4401</name>
</gene>
<comment type="cofactor">
    <cofactor evidence="7">
        <name>Zn(2+)</name>
        <dbReference type="ChEBI" id="CHEBI:29105"/>
    </cofactor>
    <text evidence="7">Binds 1 zinc ion per subunit.</text>
</comment>
<evidence type="ECO:0000256" key="4">
    <source>
        <dbReference type="ARBA" id="ARBA00022801"/>
    </source>
</evidence>
<accession>A0ABP0F8H6</accession>
<evidence type="ECO:0000256" key="5">
    <source>
        <dbReference type="ARBA" id="ARBA00022833"/>
    </source>
</evidence>
<comment type="similarity">
    <text evidence="1 7">Belongs to the peptidase M1 family.</text>
</comment>
<feature type="region of interest" description="Disordered" evidence="8">
    <location>
        <begin position="49"/>
        <end position="77"/>
    </location>
</feature>
<keyword evidence="4 7" id="KW-0378">Hydrolase</keyword>
<dbReference type="Gene3D" id="2.60.40.1730">
    <property type="entry name" value="tricorn interacting facor f3 domain"/>
    <property type="match status" value="1"/>
</dbReference>
<keyword evidence="6 7" id="KW-0482">Metalloprotease</keyword>
<dbReference type="Gene3D" id="2.60.40.1910">
    <property type="match status" value="1"/>
</dbReference>
<feature type="domain" description="Peptidase M1 membrane alanine aminopeptidase" evidence="9">
    <location>
        <begin position="317"/>
        <end position="525"/>
    </location>
</feature>
<evidence type="ECO:0000259" key="10">
    <source>
        <dbReference type="Pfam" id="PF11838"/>
    </source>
</evidence>
<keyword evidence="7" id="KW-1133">Transmembrane helix</keyword>
<dbReference type="Pfam" id="PF01433">
    <property type="entry name" value="Peptidase_M1"/>
    <property type="match status" value="1"/>
</dbReference>
<sequence>MSKDDSTKGKIVLSKRAAFAIGVLVILVIVAVGLLAGLLGKPAPEKCTVVSDTTAPNPSKSTTPNTPAETSGSPDQPWANIRLPSSLIPYHYTVDLQPDLKLDDEGLHWFNGNSTAYFSVAQSTNFIVIHSFKLNYTSVSVANTKGQAVSIVTYWTYDPNEYLVVEVDKPLSVGENYTLSTVFLGPLANDLRGLYLSRYTGTDRKEIPIAVSQMQPTDARKSFPCFDEPGLKATFSISLWHEPPYYALSNMPALSTDLVYGSWYRTRFETTFPMSTYLLGFAVCDFNYTEAYTSSEPKIQTRIYARPESVSLGNVDYARNATPYILDYYAEYFNVSYPLPKSDQMAIPDFALGGMENWGLVMYRETALLFDPDINSIRNKQRVLAVIAHELSHQWFGNLISPLWWDEVWLNEGFASYVEYLGQDKVDPEFRVMDQYILLDMHTAFTVDALVTSRPIVAENVNTPSDINALFDDISYEKAGCIIRMINHMTGEEAFKLGLKQYLEEYAYGSVTHELLFKYWEKAVEEIDGPGNPPGGFAEAMNTWVLQMGYPVINVRQDPDNLKNMKLSQERFLLDPEADITKPDSPYGYEWAVPFWFANELGENLQWILVGDGEITVNTTGGDYIIGNSGAFGYYRVNYDSNIWGRITNVLNTDYEKINVKNRAQLIDDAFNLARAKRLDYETALDLTPFLRNDLDYITWESALEALSYFDDMLGRSKAYGVYSDYLLYLIQPLYDNVTWTDTGNYLHKYQRVNAISTACSYGNEDCISKAASQFQLFRTAEINPISPNLRSTVYCSGISNGDSNDWDFLWQKYLNESNSQEKAALEYGLTCVRTPWIIQRLLEFTINDDYVKKQDATGIFQDLCRNEYARDQTWDFIRKEWDFIFQTYGIGLSSFNGLIESCTSHFSTEFELAELKAFKENNLEILGSGLTAVNQALERTNTNIKWKADNEDVIFKWLTETVTNV</sequence>
<dbReference type="InterPro" id="IPR027268">
    <property type="entry name" value="Peptidase_M4/M1_CTD_sf"/>
</dbReference>